<dbReference type="FunFam" id="3.10.250.10:FF:000016">
    <property type="entry name" value="Scavenger receptor cysteine-rich protein type 12"/>
    <property type="match status" value="2"/>
</dbReference>
<dbReference type="Pfam" id="PF00530">
    <property type="entry name" value="SRCR"/>
    <property type="match status" value="5"/>
</dbReference>
<protein>
    <recommendedName>
        <fullName evidence="10">SRCR domain-containing protein</fullName>
    </recommendedName>
</protein>
<evidence type="ECO:0000256" key="4">
    <source>
        <dbReference type="ARBA" id="ARBA00022737"/>
    </source>
</evidence>
<dbReference type="PROSITE" id="PS50287">
    <property type="entry name" value="SRCR_2"/>
    <property type="match status" value="5"/>
</dbReference>
<keyword evidence="12" id="KW-1185">Reference proteome</keyword>
<gene>
    <name evidence="11" type="ORF">HYH03_002239</name>
</gene>
<dbReference type="SUPFAM" id="SSF56487">
    <property type="entry name" value="SRCR-like"/>
    <property type="match status" value="5"/>
</dbReference>
<dbReference type="OrthoDB" id="534936at2759"/>
<evidence type="ECO:0000256" key="6">
    <source>
        <dbReference type="ARBA" id="ARBA00023136"/>
    </source>
</evidence>
<evidence type="ECO:0000313" key="12">
    <source>
        <dbReference type="Proteomes" id="UP000612055"/>
    </source>
</evidence>
<evidence type="ECO:0000313" key="11">
    <source>
        <dbReference type="EMBL" id="KAG2499954.1"/>
    </source>
</evidence>
<feature type="compositionally biased region" description="Pro residues" evidence="9">
    <location>
        <begin position="557"/>
        <end position="612"/>
    </location>
</feature>
<dbReference type="PROSITE" id="PS00420">
    <property type="entry name" value="SRCR_1"/>
    <property type="match status" value="4"/>
</dbReference>
<feature type="domain" description="SRCR" evidence="10">
    <location>
        <begin position="1"/>
        <end position="84"/>
    </location>
</feature>
<dbReference type="PANTHER" id="PTHR48071:SF18">
    <property type="entry name" value="DELETED IN MALIGNANT BRAIN TUMORS 1 PROTEIN-RELATED"/>
    <property type="match status" value="1"/>
</dbReference>
<proteinExistence type="predicted"/>
<comment type="caution">
    <text evidence="11">The sequence shown here is derived from an EMBL/GenBank/DDBJ whole genome shotgun (WGS) entry which is preliminary data.</text>
</comment>
<feature type="domain" description="SRCR" evidence="10">
    <location>
        <begin position="108"/>
        <end position="210"/>
    </location>
</feature>
<organism evidence="11 12">
    <name type="scientific">Edaphochlamys debaryana</name>
    <dbReference type="NCBI Taxonomy" id="47281"/>
    <lineage>
        <taxon>Eukaryota</taxon>
        <taxon>Viridiplantae</taxon>
        <taxon>Chlorophyta</taxon>
        <taxon>core chlorophytes</taxon>
        <taxon>Chlorophyceae</taxon>
        <taxon>CS clade</taxon>
        <taxon>Chlamydomonadales</taxon>
        <taxon>Chlamydomonadales incertae sedis</taxon>
        <taxon>Edaphochlamys</taxon>
    </lineage>
</organism>
<dbReference type="EMBL" id="JAEHOE010000005">
    <property type="protein sequence ID" value="KAG2499954.1"/>
    <property type="molecule type" value="Genomic_DNA"/>
</dbReference>
<feature type="domain" description="SRCR" evidence="10">
    <location>
        <begin position="329"/>
        <end position="431"/>
    </location>
</feature>
<name>A0A835YLM4_9CHLO</name>
<evidence type="ECO:0000256" key="9">
    <source>
        <dbReference type="SAM" id="MobiDB-lite"/>
    </source>
</evidence>
<keyword evidence="5" id="KW-1133">Transmembrane helix</keyword>
<evidence type="ECO:0000256" key="3">
    <source>
        <dbReference type="ARBA" id="ARBA00022729"/>
    </source>
</evidence>
<feature type="compositionally biased region" description="Gly residues" evidence="9">
    <location>
        <begin position="665"/>
        <end position="674"/>
    </location>
</feature>
<evidence type="ECO:0000256" key="5">
    <source>
        <dbReference type="ARBA" id="ARBA00022989"/>
    </source>
</evidence>
<dbReference type="GO" id="GO:0016020">
    <property type="term" value="C:membrane"/>
    <property type="evidence" value="ECO:0007669"/>
    <property type="project" value="UniProtKB-SubCell"/>
</dbReference>
<accession>A0A835YLM4</accession>
<evidence type="ECO:0000256" key="8">
    <source>
        <dbReference type="ARBA" id="ARBA00023180"/>
    </source>
</evidence>
<keyword evidence="4" id="KW-0677">Repeat</keyword>
<dbReference type="InterPro" id="IPR001190">
    <property type="entry name" value="SRCR"/>
</dbReference>
<evidence type="ECO:0000256" key="2">
    <source>
        <dbReference type="ARBA" id="ARBA00022692"/>
    </source>
</evidence>
<dbReference type="PANTHER" id="PTHR48071">
    <property type="entry name" value="SRCR DOMAIN-CONTAINING PROTEIN"/>
    <property type="match status" value="1"/>
</dbReference>
<feature type="region of interest" description="Disordered" evidence="9">
    <location>
        <begin position="538"/>
        <end position="674"/>
    </location>
</feature>
<comment type="subcellular location">
    <subcellularLocation>
        <location evidence="1">Membrane</location>
        <topology evidence="1">Single-pass membrane protein</topology>
    </subcellularLocation>
</comment>
<evidence type="ECO:0000256" key="1">
    <source>
        <dbReference type="ARBA" id="ARBA00004167"/>
    </source>
</evidence>
<dbReference type="SMART" id="SM00202">
    <property type="entry name" value="SR"/>
    <property type="match status" value="5"/>
</dbReference>
<feature type="domain" description="SRCR" evidence="10">
    <location>
        <begin position="437"/>
        <end position="536"/>
    </location>
</feature>
<reference evidence="11" key="1">
    <citation type="journal article" date="2020" name="bioRxiv">
        <title>Comparative genomics of Chlamydomonas.</title>
        <authorList>
            <person name="Craig R.J."/>
            <person name="Hasan A.R."/>
            <person name="Ness R.W."/>
            <person name="Keightley P.D."/>
        </authorList>
    </citation>
    <scope>NUCLEOTIDE SEQUENCE</scope>
    <source>
        <strain evidence="11">CCAP 11/70</strain>
    </source>
</reference>
<keyword evidence="3" id="KW-0732">Signal</keyword>
<dbReference type="PRINTS" id="PR00258">
    <property type="entry name" value="SPERACTRCPTR"/>
</dbReference>
<feature type="domain" description="SRCR" evidence="10">
    <location>
        <begin position="216"/>
        <end position="315"/>
    </location>
</feature>
<dbReference type="Gene3D" id="3.10.250.10">
    <property type="entry name" value="SRCR-like domain"/>
    <property type="match status" value="5"/>
</dbReference>
<dbReference type="Proteomes" id="UP000612055">
    <property type="component" value="Unassembled WGS sequence"/>
</dbReference>
<keyword evidence="8" id="KW-0325">Glycoprotein</keyword>
<keyword evidence="7" id="KW-1015">Disulfide bond</keyword>
<evidence type="ECO:0000256" key="7">
    <source>
        <dbReference type="ARBA" id="ARBA00023157"/>
    </source>
</evidence>
<feature type="compositionally biased region" description="Pro residues" evidence="9">
    <location>
        <begin position="621"/>
        <end position="663"/>
    </location>
</feature>
<dbReference type="AlphaFoldDB" id="A0A835YLM4"/>
<evidence type="ECO:0000259" key="10">
    <source>
        <dbReference type="PROSITE" id="PS50287"/>
    </source>
</evidence>
<keyword evidence="2" id="KW-0812">Transmembrane</keyword>
<keyword evidence="6" id="KW-0472">Membrane</keyword>
<dbReference type="FunFam" id="3.10.250.10:FF:000001">
    <property type="entry name" value="Lysyl oxidase 4 isoform X1"/>
    <property type="match status" value="3"/>
</dbReference>
<dbReference type="InterPro" id="IPR036772">
    <property type="entry name" value="SRCR-like_dom_sf"/>
</dbReference>
<sequence length="674" mass="71684">MWGTVCDDYFGTTAANVACRQLGYDYGEALHDAPFGPGSGPIWMDDVQCLGGESRLWDCDSLKPRGKDENTNCDHREDVAVRCYDYKPPPPPGTPSPPLGPVQPDGVVRLVNGNSSSLGLVQISMLGQWGVMCSATWTVKTAVVACRSLGLTGGTLLFGRQYGTRTAPSGPVLLKNLRCNGSEASLMACSYDALLDDECEPFWAAAVMCGVEDGALRLANGTESGGRLEVLHNGVWGSVCWDEFGPEDASVACRQLGFAGGLVAWPPLKYGAGINSVWMDELDCYGDESRLDACLFDGWGYTDCSHFNDVGVECYTTAPPPAPPSDGTIELVNGNSSSLGLVQISMDGVWGVMCSATWTVQTAVVACRSLGLTGGTLLFGPQYGTQTPTDAPIYLKNLICDGSEDSLLDCSYDALLDDECEPFWAAAVMCEVEDGALRLANGTESGGRLEVLHNGVWGSVCWDEFGRADANVACRQLGFAGGMVAAPQLKYGLGRHVVWMDEVNCTGDETRLDACPFDGWGVTDCSHFNDVGVECFTTQPAPVISPPPPFVRRRLPPRPPQRPRPPMQPRPPLPSRPVRPPASPDPPQPGASPPAPSPPDHGMPHLPPPMYAPPYGDWPDLPQPPMYLSPPPAGPVYGAYPPPAYGNRPPPPAAYGNSSPPPAYGGYGYGGSYA</sequence>